<protein>
    <submittedName>
        <fullName evidence="2">Uncharacterized membrane protein</fullName>
    </submittedName>
</protein>
<dbReference type="OrthoDB" id="428263at2"/>
<sequence length="168" mass="17570">MNGDLRSLVLLAATLTTGLMAGLYFAFSVAVMPGLARAGDRAFIETMQRVNVAILNGWFTLAFGGALVLGVLAAVLHRGGEGRPALPWIIAGVVLYTASLVITMGFSVPLNNRLADAGALERIHDPAAVRAQFESAWVHWNIARTLVTTGALGCLAWALRAAGASGRA</sequence>
<accession>A0A1M7JTQ5</accession>
<dbReference type="Proteomes" id="UP000184111">
    <property type="component" value="Unassembled WGS sequence"/>
</dbReference>
<dbReference type="Pfam" id="PF08592">
    <property type="entry name" value="Anthrone_oxy"/>
    <property type="match status" value="1"/>
</dbReference>
<organism evidence="2 3">
    <name type="scientific">Actinacidiphila paucisporea</name>
    <dbReference type="NCBI Taxonomy" id="310782"/>
    <lineage>
        <taxon>Bacteria</taxon>
        <taxon>Bacillati</taxon>
        <taxon>Actinomycetota</taxon>
        <taxon>Actinomycetes</taxon>
        <taxon>Kitasatosporales</taxon>
        <taxon>Streptomycetaceae</taxon>
        <taxon>Actinacidiphila</taxon>
    </lineage>
</organism>
<keyword evidence="1" id="KW-0472">Membrane</keyword>
<proteinExistence type="predicted"/>
<evidence type="ECO:0000313" key="3">
    <source>
        <dbReference type="Proteomes" id="UP000184111"/>
    </source>
</evidence>
<feature type="transmembrane region" description="Helical" evidence="1">
    <location>
        <begin position="54"/>
        <end position="76"/>
    </location>
</feature>
<keyword evidence="1" id="KW-1133">Transmembrane helix</keyword>
<evidence type="ECO:0000256" key="1">
    <source>
        <dbReference type="SAM" id="Phobius"/>
    </source>
</evidence>
<name>A0A1M7JTQ5_9ACTN</name>
<reference evidence="2 3" key="1">
    <citation type="submission" date="2016-11" db="EMBL/GenBank/DDBJ databases">
        <authorList>
            <person name="Jaros S."/>
            <person name="Januszkiewicz K."/>
            <person name="Wedrychowicz H."/>
        </authorList>
    </citation>
    <scope>NUCLEOTIDE SEQUENCE [LARGE SCALE GENOMIC DNA]</scope>
    <source>
        <strain evidence="2 3">CGMCC 4.2025</strain>
    </source>
</reference>
<dbReference type="EMBL" id="FRBI01000012">
    <property type="protein sequence ID" value="SHM56374.1"/>
    <property type="molecule type" value="Genomic_DNA"/>
</dbReference>
<dbReference type="InterPro" id="IPR013901">
    <property type="entry name" value="Anthrone_oxy"/>
</dbReference>
<keyword evidence="1" id="KW-0812">Transmembrane</keyword>
<gene>
    <name evidence="2" type="ORF">SAMN05216499_11243</name>
</gene>
<dbReference type="RefSeq" id="WP_073500010.1">
    <property type="nucleotide sequence ID" value="NZ_FRBI01000012.1"/>
</dbReference>
<feature type="transmembrane region" description="Helical" evidence="1">
    <location>
        <begin position="88"/>
        <end position="108"/>
    </location>
</feature>
<dbReference type="STRING" id="310782.SAMN05216499_11243"/>
<evidence type="ECO:0000313" key="2">
    <source>
        <dbReference type="EMBL" id="SHM56374.1"/>
    </source>
</evidence>
<keyword evidence="3" id="KW-1185">Reference proteome</keyword>
<dbReference type="AlphaFoldDB" id="A0A1M7JTQ5"/>